<dbReference type="EMBL" id="KT380883">
    <property type="protein sequence ID" value="AMX22129.1"/>
    <property type="molecule type" value="Genomic_DNA"/>
</dbReference>
<keyword evidence="2" id="KW-0378">Hydrolase</keyword>
<dbReference type="InterPro" id="IPR000305">
    <property type="entry name" value="GIY-YIG_endonuc"/>
</dbReference>
<dbReference type="InterPro" id="IPR035901">
    <property type="entry name" value="GIY-YIG_endonuc_sf"/>
</dbReference>
<keyword evidence="2" id="KW-0496">Mitochondrion</keyword>
<dbReference type="Gene3D" id="3.40.1440.10">
    <property type="entry name" value="GIY-YIG endonuclease"/>
    <property type="match status" value="1"/>
</dbReference>
<dbReference type="NCBIfam" id="TIGR01453">
    <property type="entry name" value="grpIintron_endo"/>
    <property type="match status" value="1"/>
</dbReference>
<dbReference type="InterPro" id="IPR010896">
    <property type="entry name" value="NUMOD1"/>
</dbReference>
<dbReference type="RefSeq" id="YP_009262054.1">
    <property type="nucleotide sequence ID" value="NC_030522.1"/>
</dbReference>
<evidence type="ECO:0000313" key="2">
    <source>
        <dbReference type="EMBL" id="AMX22129.1"/>
    </source>
</evidence>
<reference evidence="2" key="1">
    <citation type="journal article" date="2016" name="PLoS ONE">
        <title>Intron Derived Size Polymorphism in the Mitochondrial Genomes of Closely Related Chrysoporthe Species.</title>
        <authorList>
            <person name="Kanzi A.M."/>
            <person name="Wingfield B.D."/>
            <person name="Steenkamp E.T."/>
            <person name="Naidoo S."/>
            <person name="van der Merwe N.A."/>
        </authorList>
    </citation>
    <scope>NUCLEOTIDE SEQUENCE</scope>
</reference>
<dbReference type="SMART" id="SM00465">
    <property type="entry name" value="GIYc"/>
    <property type="match status" value="1"/>
</dbReference>
<proteinExistence type="predicted"/>
<dbReference type="InterPro" id="IPR006350">
    <property type="entry name" value="Intron_endoG1"/>
</dbReference>
<protein>
    <submittedName>
        <fullName evidence="2">GIY-YIG endonuclease</fullName>
    </submittedName>
</protein>
<feature type="domain" description="GIY-YIG" evidence="1">
    <location>
        <begin position="42"/>
        <end position="150"/>
    </location>
</feature>
<dbReference type="Pfam" id="PF07453">
    <property type="entry name" value="NUMOD1"/>
    <property type="match status" value="1"/>
</dbReference>
<dbReference type="GO" id="GO:0004519">
    <property type="term" value="F:endonuclease activity"/>
    <property type="evidence" value="ECO:0007669"/>
    <property type="project" value="UniProtKB-KW"/>
</dbReference>
<geneLocation type="mitochondrion" evidence="2"/>
<sequence length="248" mass="28859">MSSLFTIKINKNMKNKKNLLKKINWYGIDKKGFLKKPLNYKGAGIYIYMRCLSKDDVSFYVGSSFNLNNRVISHRFLAINWNKENYQKIGSPIFYRSVLKDGWEKFKFGVLEYLDFSNITDKKIIKIKLLEREQYYLDSINPSLNICKIASSPLGVKRADIFRINLSKDRKGKKKNKYTTNIKTRIITNEARLKISLRNKGISVKVFDKLGNLINEFSTITSAANYFGVTHKTISNIYKTPLVYPMMI</sequence>
<evidence type="ECO:0000259" key="1">
    <source>
        <dbReference type="SMART" id="SM00465"/>
    </source>
</evidence>
<accession>A0A191MWZ7</accession>
<dbReference type="GeneID" id="31078103"/>
<dbReference type="AlphaFoldDB" id="A0A191MWZ7"/>
<dbReference type="SUPFAM" id="SSF64496">
    <property type="entry name" value="DNA-binding domain of intron-encoded endonucleases"/>
    <property type="match status" value="1"/>
</dbReference>
<keyword evidence="2" id="KW-0540">Nuclease</keyword>
<name>A0A191MWZ7_9PEZI</name>
<organism evidence="2">
    <name type="scientific">Chrysoporthe austroafricana</name>
    <dbReference type="NCBI Taxonomy" id="354353"/>
    <lineage>
        <taxon>Eukaryota</taxon>
        <taxon>Fungi</taxon>
        <taxon>Dikarya</taxon>
        <taxon>Ascomycota</taxon>
        <taxon>Pezizomycotina</taxon>
        <taxon>Sordariomycetes</taxon>
        <taxon>Sordariomycetidae</taxon>
        <taxon>Diaporthales</taxon>
        <taxon>Cryphonectriaceae</taxon>
        <taxon>Cryphonectria-Endothia species complex</taxon>
        <taxon>Chrysoporthe</taxon>
    </lineage>
</organism>
<gene>
    <name evidence="2" type="primary">orf248</name>
</gene>
<dbReference type="SUPFAM" id="SSF82771">
    <property type="entry name" value="GIY-YIG endonuclease"/>
    <property type="match status" value="1"/>
</dbReference>
<keyword evidence="2" id="KW-0255">Endonuclease</keyword>